<keyword evidence="3" id="KW-1185">Reference proteome</keyword>
<dbReference type="Gene3D" id="3.40.50.300">
    <property type="entry name" value="P-loop containing nucleotide triphosphate hydrolases"/>
    <property type="match status" value="1"/>
</dbReference>
<feature type="compositionally biased region" description="Low complexity" evidence="1">
    <location>
        <begin position="111"/>
        <end position="121"/>
    </location>
</feature>
<protein>
    <submittedName>
        <fullName evidence="2">Uncharacterized protein</fullName>
    </submittedName>
</protein>
<dbReference type="Gene3D" id="3.40.1310.20">
    <property type="match status" value="1"/>
</dbReference>
<dbReference type="SUPFAM" id="SSF52540">
    <property type="entry name" value="P-loop containing nucleoside triphosphate hydrolases"/>
    <property type="match status" value="1"/>
</dbReference>
<dbReference type="InterPro" id="IPR027417">
    <property type="entry name" value="P-loop_NTPase"/>
</dbReference>
<accession>A0ABN8NCJ7</accession>
<name>A0ABN8NCJ7_9CNID</name>
<organism evidence="2 3">
    <name type="scientific">Porites evermanni</name>
    <dbReference type="NCBI Taxonomy" id="104178"/>
    <lineage>
        <taxon>Eukaryota</taxon>
        <taxon>Metazoa</taxon>
        <taxon>Cnidaria</taxon>
        <taxon>Anthozoa</taxon>
        <taxon>Hexacorallia</taxon>
        <taxon>Scleractinia</taxon>
        <taxon>Fungiina</taxon>
        <taxon>Poritidae</taxon>
        <taxon>Porites</taxon>
    </lineage>
</organism>
<evidence type="ECO:0000313" key="3">
    <source>
        <dbReference type="Proteomes" id="UP001159427"/>
    </source>
</evidence>
<dbReference type="EMBL" id="CALNXI010000782">
    <property type="protein sequence ID" value="CAH3046804.1"/>
    <property type="molecule type" value="Genomic_DNA"/>
</dbReference>
<feature type="region of interest" description="Disordered" evidence="1">
    <location>
        <begin position="98"/>
        <end position="132"/>
    </location>
</feature>
<gene>
    <name evidence="2" type="ORF">PEVE_00041328</name>
</gene>
<evidence type="ECO:0000256" key="1">
    <source>
        <dbReference type="SAM" id="MobiDB-lite"/>
    </source>
</evidence>
<reference evidence="2 3" key="1">
    <citation type="submission" date="2022-05" db="EMBL/GenBank/DDBJ databases">
        <authorList>
            <consortium name="Genoscope - CEA"/>
            <person name="William W."/>
        </authorList>
    </citation>
    <scope>NUCLEOTIDE SEQUENCE [LARGE SCALE GENOMIC DNA]</scope>
</reference>
<evidence type="ECO:0000313" key="2">
    <source>
        <dbReference type="EMBL" id="CAH3046804.1"/>
    </source>
</evidence>
<comment type="caution">
    <text evidence="2">The sequence shown here is derived from an EMBL/GenBank/DDBJ whole genome shotgun (WGS) entry which is preliminary data.</text>
</comment>
<sequence>MVDTERFPTRSSFAEAVVQSFADTPAKVVQWCCCLEQHVQSGVHFHMAMKLDKNQRWLPSKRYLLERCGISVHFSATHENYFSAWKYVTKEDRDYIQSDGHPDLTSATAPRTTKASSTKRTTAMEKREKGALSTDNCEELTKNIKSRTELLALAREQKVEGKTDIAEFIVNRGAKVVADVLATTWELENSKDNLERQRKSRIQLLKEVRDGECVQNCSGQWLISAKEVLQGNGVDINYFGHCVHELLQKGRGKYRNLMIVGPANCAKTFLLNPLNVIFNTFSNPASTSFAWVGAEQAECIFLNDFRWSPAVIQWHDFLLMLEGQLVHLPAPKSHYAKDIVFEKDTPIFATGKNPIIFAKNCTIDEKETEMMAVRWRIFRFHAQIPQEKQKQIPPCGKCFAQLILGEKDCTDVV</sequence>
<dbReference type="Proteomes" id="UP001159427">
    <property type="component" value="Unassembled WGS sequence"/>
</dbReference>
<proteinExistence type="predicted"/>